<reference evidence="1" key="1">
    <citation type="submission" date="2020-05" db="UniProtKB">
        <authorList>
            <consortium name="EnsemblMetazoa"/>
        </authorList>
    </citation>
    <scope>IDENTIFICATION</scope>
    <source>
        <strain evidence="1">FUMOZ</strain>
    </source>
</reference>
<name>A0A182RWU9_ANOFN</name>
<dbReference type="VEuPathDB" id="VectorBase:AFUN010759"/>
<sequence>MFPDEVPTWHRDHPCVGCAEAIRASLREGSFRISFGAGISEQEL</sequence>
<protein>
    <submittedName>
        <fullName evidence="1">Uncharacterized protein</fullName>
    </submittedName>
</protein>
<dbReference type="EnsemblMetazoa" id="AFUN010759-RA">
    <property type="protein sequence ID" value="AFUN010759-PA"/>
    <property type="gene ID" value="AFUN010759"/>
</dbReference>
<accession>A0A182RWU9</accession>
<evidence type="ECO:0000313" key="1">
    <source>
        <dbReference type="EnsemblMetazoa" id="AFUN010759-PA"/>
    </source>
</evidence>
<organism evidence="1">
    <name type="scientific">Anopheles funestus</name>
    <name type="common">African malaria mosquito</name>
    <dbReference type="NCBI Taxonomy" id="62324"/>
    <lineage>
        <taxon>Eukaryota</taxon>
        <taxon>Metazoa</taxon>
        <taxon>Ecdysozoa</taxon>
        <taxon>Arthropoda</taxon>
        <taxon>Hexapoda</taxon>
        <taxon>Insecta</taxon>
        <taxon>Pterygota</taxon>
        <taxon>Neoptera</taxon>
        <taxon>Endopterygota</taxon>
        <taxon>Diptera</taxon>
        <taxon>Nematocera</taxon>
        <taxon>Culicoidea</taxon>
        <taxon>Culicidae</taxon>
        <taxon>Anophelinae</taxon>
        <taxon>Anopheles</taxon>
    </lineage>
</organism>
<dbReference type="AlphaFoldDB" id="A0A182RWU9"/>
<proteinExistence type="predicted"/>